<feature type="compositionally biased region" description="Basic and acidic residues" evidence="1">
    <location>
        <begin position="59"/>
        <end position="76"/>
    </location>
</feature>
<feature type="region of interest" description="Disordered" evidence="1">
    <location>
        <begin position="1"/>
        <end position="45"/>
    </location>
</feature>
<proteinExistence type="predicted"/>
<feature type="compositionally biased region" description="Polar residues" evidence="1">
    <location>
        <begin position="33"/>
        <end position="45"/>
    </location>
</feature>
<name>A0A165W658_9AGAM</name>
<dbReference type="Proteomes" id="UP000076761">
    <property type="component" value="Unassembled WGS sequence"/>
</dbReference>
<protein>
    <submittedName>
        <fullName evidence="2">Uncharacterized protein</fullName>
    </submittedName>
</protein>
<evidence type="ECO:0000256" key="1">
    <source>
        <dbReference type="SAM" id="MobiDB-lite"/>
    </source>
</evidence>
<evidence type="ECO:0000313" key="2">
    <source>
        <dbReference type="EMBL" id="KZT30721.1"/>
    </source>
</evidence>
<evidence type="ECO:0000313" key="3">
    <source>
        <dbReference type="Proteomes" id="UP000076761"/>
    </source>
</evidence>
<organism evidence="2 3">
    <name type="scientific">Neolentinus lepideus HHB14362 ss-1</name>
    <dbReference type="NCBI Taxonomy" id="1314782"/>
    <lineage>
        <taxon>Eukaryota</taxon>
        <taxon>Fungi</taxon>
        <taxon>Dikarya</taxon>
        <taxon>Basidiomycota</taxon>
        <taxon>Agaricomycotina</taxon>
        <taxon>Agaricomycetes</taxon>
        <taxon>Gloeophyllales</taxon>
        <taxon>Gloeophyllaceae</taxon>
        <taxon>Neolentinus</taxon>
    </lineage>
</organism>
<dbReference type="AlphaFoldDB" id="A0A165W658"/>
<gene>
    <name evidence="2" type="ORF">NEOLEDRAFT_31594</name>
</gene>
<reference evidence="2 3" key="1">
    <citation type="journal article" date="2016" name="Mol. Biol. Evol.">
        <title>Comparative Genomics of Early-Diverging Mushroom-Forming Fungi Provides Insights into the Origins of Lignocellulose Decay Capabilities.</title>
        <authorList>
            <person name="Nagy L.G."/>
            <person name="Riley R."/>
            <person name="Tritt A."/>
            <person name="Adam C."/>
            <person name="Daum C."/>
            <person name="Floudas D."/>
            <person name="Sun H."/>
            <person name="Yadav J.S."/>
            <person name="Pangilinan J."/>
            <person name="Larsson K.H."/>
            <person name="Matsuura K."/>
            <person name="Barry K."/>
            <person name="Labutti K."/>
            <person name="Kuo R."/>
            <person name="Ohm R.A."/>
            <person name="Bhattacharya S.S."/>
            <person name="Shirouzu T."/>
            <person name="Yoshinaga Y."/>
            <person name="Martin F.M."/>
            <person name="Grigoriev I.V."/>
            <person name="Hibbett D.S."/>
        </authorList>
    </citation>
    <scope>NUCLEOTIDE SEQUENCE [LARGE SCALE GENOMIC DNA]</scope>
    <source>
        <strain evidence="2 3">HHB14362 ss-1</strain>
    </source>
</reference>
<accession>A0A165W658</accession>
<keyword evidence="3" id="KW-1185">Reference proteome</keyword>
<feature type="region of interest" description="Disordered" evidence="1">
    <location>
        <begin position="59"/>
        <end position="120"/>
    </location>
</feature>
<dbReference type="InParanoid" id="A0A165W658"/>
<dbReference type="EMBL" id="KV425551">
    <property type="protein sequence ID" value="KZT30721.1"/>
    <property type="molecule type" value="Genomic_DNA"/>
</dbReference>
<sequence>MSRDFSRWSGSDTTDNRHGRRGPPPERQVPSLGDNSQATSRNSYDNFADACFENYRSREETWRQEVRSRSVEDPQRRTKHSQGNDPGRTFLSNAKKSASRRPVIPSDLQRTTSVAEEGRPIPRRKNSVFSNLLQWGFDKGQDQDRRYRSERPDGEDEVSNWRKSSLFSFVGAARRPSLLSKQALFSKQRRHSDIVTHIEGRLTSTRRHGHDLSFPSLQTLVKGGNSS</sequence>